<dbReference type="FunFam" id="3.40.50.300:FF:000044">
    <property type="entry name" value="Dynein heavy chain 5, axonemal"/>
    <property type="match status" value="1"/>
</dbReference>
<name>A0A3M7RMB7_BRAPC</name>
<dbReference type="InterPro" id="IPR041228">
    <property type="entry name" value="Dynein_C"/>
</dbReference>
<sequence>MESESNVSLKRKKLGLPPVQRPSAYFRDPYQSSFLMTFDLKKQKDDKLKENIVKNAANKLIQVVENMPNKLDLPQEPTYPDQTISKDRQIKLNYMFLKKQLNQTPIVPMQAESLNNIFAMVRDCYRDEKNMNRVKNEFFAETKKMYYEAMHKSVAQNVLIVPRVKGLENEVLGSPPRDPVGLDFSCSWANSFHTARELISKKLHLLHPSHLSLLDLCQRSTDSSKCLAEMMMIDFKKLRQIGPLDQHQLKNNITIELGKSQEYIKNIWYTNFINLFVDKSKFKPVPSSQINSFYNSVATLASNQLKDLLVRTIFGWCDLLKEENRLNVPIIRMELTFDDLKMQFYPSVNTIYEVLVSIVNRISQSLPGIQTVKGFINGENETIDTIVADHYIKEASTRLKASLDFYMLKPTEHLQYFIDKYSFLVDGTAESEIKKFISEDKTFDEFVKYIGQLQSIVADIQVELSVIEFDMIYLMCDDLKSALIRITREHIYKLLDILINNHRNECNKVCDEFEKIKAKAIKRPENTEELNEMAKFIDIAKTIGIVELGERIKELKKSMAYLLDTHLFPPEDIELNTRVLLWPHDIGPIFDFNEELTAEVRTANENMLFSQREKVMIELDKIHKRIDEFTDYGELEMMKQYASDVKNVQKRIVDIEKMVDWIRNEETQFKMQKSEFPIIETLKTALDPYARLFNTVLKWQQNERKWTDGSFVELNSEAVEGECEEFTREIYKIHKQFSNSVKKRKIELQTRVGEKKKSKKKADLTETGEHGSTEHHVEEKDEDEKELEKLEKGDPEMIKICNVITNQLDEFKKHIPVIAILCNPGIRDRHWEKMSGIANRNLKPDAGTTLRKVLKMGLEPYMEEFESVSASATKEFSLEKAMRKMEADWEPLCFNTAKYKDTNLTILSSVDEIQAQLDDHIVKTQTMKGSPFIKPFEREIRQWEEKLLLIQNIIDEWLKVQQNWMYLEPIFASEDINMQMPEEGRLFTTVDRNYKDIMKHVIKDTHVMVATALTGMYEKLKDSYVLVEKINKGLNAYLEKKRLYFPRFFFLSNDEMLEILSETKDPMRVQPHLKKCFEGIARLEFDSKLDIHAMFSSENEKVKFSQSINTAEAKGAVEKWLLQVQNVMLLSVRDVIELARTKYASDPRDDWVQEWPGQVVLCVSQIYWTSEVHESLKLGTQGLADYLKILNAQLGNIVKLVRGNLSTMTRITLGALVVIDVHARDVVVEMVDKKVTSENDFNWLAQLRYYWEEDNCRVRITNATVRYCYEYLGNTPRLVITQLTDRCYRTLIGAFHLNLNGAPEGPAGTGKTETTKDLAKALAVQCVVFNCSDGLDYIAMGKFFKGLASAGAWACFDEFNRIDLEVLSVVAQQILSIIRAVQAKVDSFVFEGTELNLNPNCYVCITMNPGYAGRSELPDNLKVLFRTVAMMVPDYAMIGEISLYSCGFMDARSLSVKIVTVYKLCSEQLSSQYHYDYGMRAVKSVLTAAGNLKLKYPDEREDILVLRSILDVNLPKFLAHDVPLFNGIISDLFPGVVLPKPDYDLFYSNIREVCQKRNLQATDFFIEKITQTYEMMIVRHGFMLVGDPFGAKTKVLEVLCETLTLMNEKKVGDENKCHFKIINPKSMPMGGLYGQFDPVSHEWSDGVLARMFRSFADEATPDRKWIIFDGPIDAVWIENMNTVLDDNKKLCLMSGEIKQMSPQMSMIFETMDLSQASPATVSRCGMVYLEPSTLTWQPLLTSYINGELYEPLHEFAKEFETFFAWLGHACIDHVRHVSRELINTGDSNLIKSMMCWVSMLMHDHCMDKEEATKNKHLKHWLMSATVFGCIWSIGATSDNDSRVKFDAFIRDLIKGKINEFPVPESLGKLEVSFPDNGHVYDFYYQMKNRGEWRHWNDLLKSSEEGKVKNIRQMIVPTMDTVRTFYLLEYCIKHKRPLLLVGDTGTGKSVYIQNYLMNHLNKEEYMAFFVNFSAQTSANQVQEIFMSKLDKRRKGIFGPPMMRKAVFFVDDMNMPQREKYGAQPPIELLRMFIDHGYWYDKKDTTSFSIQDIQLVSAMGPPGGGRNPVTPRFIRHFNVISVNPFNDETMTRIFSTLMTTYLRMQEFPPDYFSIGNLIVQSTLHIYKESAKNLLPTPAKSHYIFNLRDFSRVILGCCLVRKSEMESKRLFLRLWVHETMRVFYDRLIDDNDRKWLVDAIRGCVKDIFKEQFDSVFEHLANNGQGGGGRVSEEDLRSLMFGDFMHPDLEVEERFYEEIKIIDSMNGVVEQCLEEYNNTHKNKMSLVIFRYVLEHLSRICRVLRSPGGNALLVGVGGSGRQSLTRLATAMAGFQIIQPEITKNYGMNEWRDDLKKVLKLAGAQGQPTVFLITDSQIKDETFLEDIDSLLNTGEVPNLFAADEKGEIMEAVAAPALAQAEDKNAEFSPLALFAFFVNRCRDNLHVVIAFSPIGETFRNRIRKFPSLINCCNIDWFQAWPEDALERVAKASLLKIDIEDDQRSACVEICKYFHVSSSQLSEKFYQKLGRKTYVTPTSYLQLISGFKSLISSKQSEIMSAKRRYVNGLEKLAFAESQVAIMRKDLEELQPQLKTAAEETEKMMKTIEIESKQAEEQRAVVSAEEAIANEKASVAQALKDECQAELAVALPALEAAKAALDTIKQSDIVLVKAMNNPPLGVKLVLAAVCILKGILPERVNDPNNPGQKIMDYWIPSKKLLGDMGFLKDLIAFDKDNLNPAAVAKIKKEYMPNPEFQPSRVANASSAAEGLCKWAQAMVKYDEIKKVVAPKEEKLATAQEELAVLNKALNEKQSQLKEVEDKLEKLRQDFQATTDKKNHLEKEVDLCGKKLIRAQKLIGGLGGEKTRWTQAAENLQQIYDNLLGDVLISSGVIGYLGPFTAIFREECITDWIKVSKSKKIACSDPTKYSLSSTLGEPIKIQQWTIAGLPKDSFSIDNAVIVFNSKRWPLMIDPQGQANRWVKNSEKDNKLTILKLTDSDMMRNLENSIQFGTPVLLENVGEELDPSLEPLLLRSTFKQGGVEMIKLGDNLIEYSKDFRLYITTKLRNPHYLPEVATKVNLLNFMITLEGLEDQLLGIVVAKERPELEEERQALIITTAQNAKALKDVEDRILFTLSSEGNILEDETAIQTLDDAKVIADEINKKQKIGQETAKKIETSRQEYKPMAQHSSTLFFCLTDLPNIDPMYQYSLQWFINLYLNSIQDSLKSKNIQRRLKNLQEHFTYNLYSNVCRSLFEKDKLLFSFILCSNLLMARSELDRNEYMFFLTGGVGLENKLKNPASAWLVDKSWDEICRCNDLPSFKGFRENFETKLDKWKELYDTKEPHLANFPEPFNEKLNQFQKMMIIRCICPDKITLAVTEFVKRNLGQKFIEPPPFDLAKSYADSNSCIPLVFILSPGADPMAQLLKFSQDKGFDGDKFKAISLGQGQGVIASKLIAEAQQNGTWVCLQNCHLAVSWMTALEKICEEFRTDNTHPEFRLWLTSYPSSKFPVTVLQNGVKMTNEPPTGLRMNLLQSYMNDPISDAEFLQGIQPEKEAYFDRLLYGLCFFHALIQERRKFGPLGFNIPYGFNDSDLHISVRQLLMFLNEYEDVPYDAISYMTGECNYGGRVTDDWDRRCLKTILADFFNPRVALENKTKVSPSGLYFIPPKSKYEEYVEFIKNLPQTQYPEVFGMHENVDISKDLQATKLLFDSILLTLGSTSAQGGDTDKQLMDISKDILGKLPPNFNIELAMQKYPTRYEESMNTVLVQEMERYNKLVTVVRTSFQNLQKAIKGLVVMNQELESLANSLLIGKVPEMWVKHSYPSLKPLGSYFNDLLERLKFLQKWYDQNKPPSFWVSGFYFTQAFLTGVKQNYARKYTIPIDLLTFDFEVIAKDYIDEHPTDGAYIYGLFVDGARWDREKGLLGEQHSKILYDVMPIIWCKPIKNADLKISSSYECPVYKTSERRGVLSTTGHSTNFVLPIMLKTDLPVEHWIKRGVALLCQLDD</sequence>
<keyword evidence="29" id="KW-1185">Reference proteome</keyword>
<dbReference type="Proteomes" id="UP000276133">
    <property type="component" value="Unassembled WGS sequence"/>
</dbReference>
<dbReference type="FunFam" id="1.20.920.20:FF:000006">
    <property type="entry name" value="Dynein, axonemal, heavy chain 6"/>
    <property type="match status" value="1"/>
</dbReference>
<dbReference type="Gene3D" id="3.40.50.300">
    <property type="entry name" value="P-loop containing nucleotide triphosphate hydrolases"/>
    <property type="match status" value="5"/>
</dbReference>
<dbReference type="InterPro" id="IPR013602">
    <property type="entry name" value="Dynein_heavy_linker"/>
</dbReference>
<evidence type="ECO:0000259" key="21">
    <source>
        <dbReference type="Pfam" id="PF12777"/>
    </source>
</evidence>
<evidence type="ECO:0000256" key="7">
    <source>
        <dbReference type="ARBA" id="ARBA00022741"/>
    </source>
</evidence>
<dbReference type="InterPro" id="IPR041658">
    <property type="entry name" value="AAA_lid_11"/>
</dbReference>
<evidence type="ECO:0000256" key="1">
    <source>
        <dbReference type="ARBA" id="ARBA00004230"/>
    </source>
</evidence>
<dbReference type="InterPro" id="IPR041589">
    <property type="entry name" value="DNAH3_AAA_lid_1"/>
</dbReference>
<evidence type="ECO:0000259" key="25">
    <source>
        <dbReference type="Pfam" id="PF17857"/>
    </source>
</evidence>
<dbReference type="FunFam" id="1.20.1270.280:FF:000001">
    <property type="entry name" value="dynein heavy chain 7, axonemal"/>
    <property type="match status" value="1"/>
</dbReference>
<dbReference type="Gene3D" id="1.20.1270.280">
    <property type="match status" value="1"/>
</dbReference>
<dbReference type="Pfam" id="PF12780">
    <property type="entry name" value="AAA_8"/>
    <property type="match status" value="1"/>
</dbReference>
<dbReference type="GO" id="GO:0017111">
    <property type="term" value="F:ribonucleoside triphosphate phosphatase activity"/>
    <property type="evidence" value="ECO:0007669"/>
    <property type="project" value="UniProtKB-EC"/>
</dbReference>
<dbReference type="FunFam" id="1.10.8.1220:FF:000001">
    <property type="entry name" value="Dynein axonemal heavy chain 5"/>
    <property type="match status" value="1"/>
</dbReference>
<evidence type="ECO:0000256" key="14">
    <source>
        <dbReference type="ARBA" id="ARBA00023212"/>
    </source>
</evidence>
<dbReference type="Pfam" id="PF12774">
    <property type="entry name" value="AAA_6"/>
    <property type="match status" value="1"/>
</dbReference>
<feature type="coiled-coil region" evidence="16">
    <location>
        <begin position="2786"/>
        <end position="2834"/>
    </location>
</feature>
<keyword evidence="10" id="KW-0243">Dynein</keyword>
<dbReference type="InterPro" id="IPR027417">
    <property type="entry name" value="P-loop_NTPase"/>
</dbReference>
<feature type="domain" description="Dynein heavy chain C-terminal" evidence="27">
    <location>
        <begin position="3694"/>
        <end position="3992"/>
    </location>
</feature>
<dbReference type="FunFam" id="1.10.8.720:FF:000001">
    <property type="entry name" value="dynein heavy chain 7, axonemal"/>
    <property type="match status" value="1"/>
</dbReference>
<keyword evidence="8" id="KW-0067">ATP-binding</keyword>
<dbReference type="FunFam" id="1.20.58.1120:FF:000005">
    <property type="entry name" value="Dynein, axonemal, heavy chain 12"/>
    <property type="match status" value="1"/>
</dbReference>
<keyword evidence="5" id="KW-0493">Microtubule</keyword>
<keyword evidence="11 16" id="KW-0175">Coiled coil</keyword>
<dbReference type="InterPro" id="IPR024743">
    <property type="entry name" value="Dynein_HC_stalk"/>
</dbReference>
<feature type="domain" description="Dynein heavy chain 3 AAA+ lid" evidence="25">
    <location>
        <begin position="2117"/>
        <end position="2210"/>
    </location>
</feature>
<evidence type="ECO:0000313" key="28">
    <source>
        <dbReference type="EMBL" id="RNA24723.1"/>
    </source>
</evidence>
<evidence type="ECO:0000259" key="22">
    <source>
        <dbReference type="Pfam" id="PF12780"/>
    </source>
</evidence>
<keyword evidence="7" id="KW-0547">Nucleotide-binding</keyword>
<dbReference type="GO" id="GO:0051959">
    <property type="term" value="F:dynein light intermediate chain binding"/>
    <property type="evidence" value="ECO:0007669"/>
    <property type="project" value="InterPro"/>
</dbReference>
<dbReference type="SUPFAM" id="SSF52540">
    <property type="entry name" value="P-loop containing nucleoside triphosphate hydrolases"/>
    <property type="match status" value="4"/>
</dbReference>
<keyword evidence="4" id="KW-0963">Cytoplasm</keyword>
<evidence type="ECO:0000259" key="18">
    <source>
        <dbReference type="Pfam" id="PF03028"/>
    </source>
</evidence>
<dbReference type="InterPro" id="IPR041466">
    <property type="entry name" value="Dynein_AAA5_ext"/>
</dbReference>
<feature type="coiled-coil region" evidence="16">
    <location>
        <begin position="2589"/>
        <end position="2616"/>
    </location>
</feature>
<dbReference type="InterPro" id="IPR043157">
    <property type="entry name" value="Dynein_AAA1S"/>
</dbReference>
<evidence type="ECO:0000256" key="4">
    <source>
        <dbReference type="ARBA" id="ARBA00022490"/>
    </source>
</evidence>
<dbReference type="InterPro" id="IPR035706">
    <property type="entry name" value="AAA_9"/>
</dbReference>
<dbReference type="InterPro" id="IPR042222">
    <property type="entry name" value="Dynein_2_N"/>
</dbReference>
<organism evidence="28 29">
    <name type="scientific">Brachionus plicatilis</name>
    <name type="common">Marine rotifer</name>
    <name type="synonym">Brachionus muelleri</name>
    <dbReference type="NCBI Taxonomy" id="10195"/>
    <lineage>
        <taxon>Eukaryota</taxon>
        <taxon>Metazoa</taxon>
        <taxon>Spiralia</taxon>
        <taxon>Gnathifera</taxon>
        <taxon>Rotifera</taxon>
        <taxon>Eurotatoria</taxon>
        <taxon>Monogononta</taxon>
        <taxon>Pseudotrocha</taxon>
        <taxon>Ploima</taxon>
        <taxon>Brachionidae</taxon>
        <taxon>Brachionus</taxon>
    </lineage>
</organism>
<evidence type="ECO:0000259" key="26">
    <source>
        <dbReference type="Pfam" id="PF18198"/>
    </source>
</evidence>
<dbReference type="EMBL" id="REGN01003055">
    <property type="protein sequence ID" value="RNA24723.1"/>
    <property type="molecule type" value="Genomic_DNA"/>
</dbReference>
<evidence type="ECO:0000256" key="10">
    <source>
        <dbReference type="ARBA" id="ARBA00023017"/>
    </source>
</evidence>
<evidence type="ECO:0000256" key="11">
    <source>
        <dbReference type="ARBA" id="ARBA00023054"/>
    </source>
</evidence>
<dbReference type="InterPro" id="IPR026983">
    <property type="entry name" value="DHC"/>
</dbReference>
<evidence type="ECO:0000259" key="23">
    <source>
        <dbReference type="Pfam" id="PF12781"/>
    </source>
</evidence>
<keyword evidence="6" id="KW-0677">Repeat</keyword>
<dbReference type="FunFam" id="3.40.50.300:FF:001328">
    <property type="entry name" value="Dynein heavy chain 6, axonemal"/>
    <property type="match status" value="1"/>
</dbReference>
<dbReference type="InterPro" id="IPR043160">
    <property type="entry name" value="Dynein_C_barrel"/>
</dbReference>
<dbReference type="Gene3D" id="1.10.8.1220">
    <property type="match status" value="1"/>
</dbReference>
<comment type="subcellular location">
    <subcellularLocation>
        <location evidence="1">Cell projection</location>
        <location evidence="1">Cilium</location>
        <location evidence="1">Flagellum</location>
    </subcellularLocation>
    <subcellularLocation>
        <location evidence="2">Cytoplasm</location>
        <location evidence="2">Cytoskeleton</location>
        <location evidence="2">Cilium axoneme</location>
    </subcellularLocation>
</comment>
<feature type="domain" description="Dynein heavy chain AAA module D4" evidence="22">
    <location>
        <begin position="2280"/>
        <end position="2542"/>
    </location>
</feature>
<evidence type="ECO:0000259" key="27">
    <source>
        <dbReference type="Pfam" id="PF18199"/>
    </source>
</evidence>
<feature type="domain" description="Dynein heavy chain hydrolytic ATP-binding dynein motor region" evidence="20">
    <location>
        <begin position="1267"/>
        <end position="1593"/>
    </location>
</feature>
<dbReference type="FunFam" id="1.10.8.710:FF:000004">
    <property type="entry name" value="Dynein axonemal heavy chain 6"/>
    <property type="match status" value="1"/>
</dbReference>
<keyword evidence="12" id="KW-0969">Cilium</keyword>
<dbReference type="FunFam" id="3.40.50.300:FF:000223">
    <property type="entry name" value="Dynein heavy chain 3, axonemal"/>
    <property type="match status" value="1"/>
</dbReference>
<dbReference type="InterPro" id="IPR024317">
    <property type="entry name" value="Dynein_heavy_chain_D4_dom"/>
</dbReference>
<feature type="domain" description="Dynein heavy chain ATP-binding dynein motor region" evidence="23">
    <location>
        <begin position="2932"/>
        <end position="3152"/>
    </location>
</feature>
<dbReference type="FunFam" id="3.20.180.20:FF:000003">
    <property type="entry name" value="Dynein heavy chain 12, axonemal"/>
    <property type="match status" value="1"/>
</dbReference>
<evidence type="ECO:0000259" key="24">
    <source>
        <dbReference type="Pfam" id="PF17852"/>
    </source>
</evidence>
<dbReference type="Gene3D" id="1.20.58.1120">
    <property type="match status" value="1"/>
</dbReference>
<dbReference type="Gene3D" id="1.10.8.710">
    <property type="match status" value="1"/>
</dbReference>
<feature type="domain" description="Dynein heavy chain AAA lid" evidence="26">
    <location>
        <begin position="3549"/>
        <end position="3686"/>
    </location>
</feature>
<dbReference type="Gene3D" id="3.20.180.20">
    <property type="entry name" value="Dynein heavy chain, N-terminal domain 2"/>
    <property type="match status" value="1"/>
</dbReference>
<keyword evidence="15" id="KW-0966">Cell projection</keyword>
<dbReference type="GO" id="GO:0005858">
    <property type="term" value="C:axonemal dynein complex"/>
    <property type="evidence" value="ECO:0007669"/>
    <property type="project" value="UniProtKB-ARBA"/>
</dbReference>
<comment type="similarity">
    <text evidence="3">Belongs to the dynein heavy chain family.</text>
</comment>
<evidence type="ECO:0000313" key="29">
    <source>
        <dbReference type="Proteomes" id="UP000276133"/>
    </source>
</evidence>
<accession>A0A3M7RMB7</accession>
<dbReference type="EC" id="3.6.1.15" evidence="28"/>
<gene>
    <name evidence="28" type="ORF">BpHYR1_026636</name>
</gene>
<feature type="domain" description="Dynein heavy chain coiled coil stalk" evidence="21">
    <location>
        <begin position="2556"/>
        <end position="2900"/>
    </location>
</feature>
<dbReference type="FunFam" id="1.20.920.30:FF:000002">
    <property type="entry name" value="Dynein axonemal heavy chain 3"/>
    <property type="match status" value="1"/>
</dbReference>
<dbReference type="GO" id="GO:0008569">
    <property type="term" value="F:minus-end-directed microtubule motor activity"/>
    <property type="evidence" value="ECO:0007669"/>
    <property type="project" value="InterPro"/>
</dbReference>
<dbReference type="Pfam" id="PF18199">
    <property type="entry name" value="Dynein_C"/>
    <property type="match status" value="1"/>
</dbReference>
<keyword evidence="28" id="KW-0378">Hydrolase</keyword>
<dbReference type="GO" id="GO:0005524">
    <property type="term" value="F:ATP binding"/>
    <property type="evidence" value="ECO:0007669"/>
    <property type="project" value="UniProtKB-KW"/>
</dbReference>
<evidence type="ECO:0000256" key="8">
    <source>
        <dbReference type="ARBA" id="ARBA00022840"/>
    </source>
</evidence>
<evidence type="ECO:0000256" key="3">
    <source>
        <dbReference type="ARBA" id="ARBA00008887"/>
    </source>
</evidence>
<dbReference type="Gene3D" id="3.10.490.20">
    <property type="match status" value="1"/>
</dbReference>
<evidence type="ECO:0000256" key="5">
    <source>
        <dbReference type="ARBA" id="ARBA00022701"/>
    </source>
</evidence>
<dbReference type="InterPro" id="IPR025662">
    <property type="entry name" value="Sigma_54_int_dom_ATP-bd_1"/>
</dbReference>
<keyword evidence="14" id="KW-0206">Cytoskeleton</keyword>
<feature type="domain" description="Dynein heavy chain linker" evidence="19">
    <location>
        <begin position="680"/>
        <end position="1137"/>
    </location>
</feature>
<dbReference type="GO" id="GO:0045505">
    <property type="term" value="F:dynein intermediate chain binding"/>
    <property type="evidence" value="ECO:0007669"/>
    <property type="project" value="InterPro"/>
</dbReference>
<dbReference type="Pfam" id="PF12777">
    <property type="entry name" value="MT"/>
    <property type="match status" value="1"/>
</dbReference>
<protein>
    <submittedName>
        <fullName evidence="28">Dynein heavy chain axonemal</fullName>
        <ecNumber evidence="28">3.6.1.15</ecNumber>
    </submittedName>
</protein>
<dbReference type="Gene3D" id="1.20.920.20">
    <property type="match status" value="1"/>
</dbReference>
<dbReference type="Pfam" id="PF03028">
    <property type="entry name" value="Dynein_heavy"/>
    <property type="match status" value="1"/>
</dbReference>
<feature type="domain" description="Dynein heavy chain region D6 P-loop" evidence="18">
    <location>
        <begin position="3397"/>
        <end position="3511"/>
    </location>
</feature>
<dbReference type="Pfam" id="PF12775">
    <property type="entry name" value="AAA_7"/>
    <property type="match status" value="1"/>
</dbReference>
<dbReference type="Pfam" id="PF12781">
    <property type="entry name" value="AAA_9"/>
    <property type="match status" value="1"/>
</dbReference>
<dbReference type="FunFam" id="3.40.50.300:FF:002141">
    <property type="entry name" value="Dynein heavy chain"/>
    <property type="match status" value="1"/>
</dbReference>
<dbReference type="GO" id="GO:0031514">
    <property type="term" value="C:motile cilium"/>
    <property type="evidence" value="ECO:0007669"/>
    <property type="project" value="UniProtKB-SubCell"/>
</dbReference>
<dbReference type="FunFam" id="1.10.287.2620:FF:000002">
    <property type="entry name" value="Dynein heavy chain 2, axonemal"/>
    <property type="match status" value="1"/>
</dbReference>
<dbReference type="Gene3D" id="1.10.472.130">
    <property type="match status" value="1"/>
</dbReference>
<comment type="caution">
    <text evidence="28">The sequence shown here is derived from an EMBL/GenBank/DDBJ whole genome shotgun (WGS) entry which is preliminary data.</text>
</comment>
<dbReference type="FunFam" id="3.10.490.20:FF:000001">
    <property type="entry name" value="dynein heavy chain 7, axonemal"/>
    <property type="match status" value="1"/>
</dbReference>
<dbReference type="PANTHER" id="PTHR22878:SF70">
    <property type="entry name" value="DYNEIN HEAVY CHAIN 2, AXONEMAL"/>
    <property type="match status" value="1"/>
</dbReference>
<dbReference type="InterPro" id="IPR035699">
    <property type="entry name" value="AAA_6"/>
</dbReference>
<evidence type="ECO:0000256" key="17">
    <source>
        <dbReference type="SAM" id="MobiDB-lite"/>
    </source>
</evidence>
<evidence type="ECO:0000256" key="15">
    <source>
        <dbReference type="ARBA" id="ARBA00023273"/>
    </source>
</evidence>
<dbReference type="Gene3D" id="1.10.287.2620">
    <property type="match status" value="1"/>
</dbReference>
<dbReference type="GO" id="GO:0005874">
    <property type="term" value="C:microtubule"/>
    <property type="evidence" value="ECO:0007669"/>
    <property type="project" value="UniProtKB-KW"/>
</dbReference>
<dbReference type="InterPro" id="IPR042228">
    <property type="entry name" value="Dynein_linker_3"/>
</dbReference>
<dbReference type="FunFam" id="1.20.140.100:FF:000004">
    <property type="entry name" value="Dynein axonemal heavy chain 6"/>
    <property type="match status" value="1"/>
</dbReference>
<dbReference type="Gene3D" id="1.10.8.720">
    <property type="entry name" value="Region D6 of dynein motor"/>
    <property type="match status" value="1"/>
</dbReference>
<evidence type="ECO:0000259" key="19">
    <source>
        <dbReference type="Pfam" id="PF08393"/>
    </source>
</evidence>
<dbReference type="Pfam" id="PF18198">
    <property type="entry name" value="AAA_lid_11"/>
    <property type="match status" value="1"/>
</dbReference>
<dbReference type="OrthoDB" id="5593012at2759"/>
<feature type="domain" description="Dynein heavy chain AAA 5 extension" evidence="24">
    <location>
        <begin position="1760"/>
        <end position="1897"/>
    </location>
</feature>
<dbReference type="Pfam" id="PF17857">
    <property type="entry name" value="AAA_lid_1"/>
    <property type="match status" value="1"/>
</dbReference>
<evidence type="ECO:0000256" key="2">
    <source>
        <dbReference type="ARBA" id="ARBA00004430"/>
    </source>
</evidence>
<reference evidence="28 29" key="1">
    <citation type="journal article" date="2018" name="Sci. Rep.">
        <title>Genomic signatures of local adaptation to the degree of environmental predictability in rotifers.</title>
        <authorList>
            <person name="Franch-Gras L."/>
            <person name="Hahn C."/>
            <person name="Garcia-Roger E.M."/>
            <person name="Carmona M.J."/>
            <person name="Serra M."/>
            <person name="Gomez A."/>
        </authorList>
    </citation>
    <scope>NUCLEOTIDE SEQUENCE [LARGE SCALE GENOMIC DNA]</scope>
    <source>
        <strain evidence="28">HYR1</strain>
    </source>
</reference>
<dbReference type="Gene3D" id="1.20.140.100">
    <property type="entry name" value="Dynein heavy chain, N-terminal domain 2"/>
    <property type="match status" value="1"/>
</dbReference>
<evidence type="ECO:0000259" key="20">
    <source>
        <dbReference type="Pfam" id="PF12774"/>
    </source>
</evidence>
<dbReference type="STRING" id="10195.A0A3M7RMB7"/>
<dbReference type="PROSITE" id="PS00675">
    <property type="entry name" value="SIGMA54_INTERACT_1"/>
    <property type="match status" value="1"/>
</dbReference>
<dbReference type="Gene3D" id="1.20.920.30">
    <property type="match status" value="1"/>
</dbReference>
<evidence type="ECO:0000256" key="6">
    <source>
        <dbReference type="ARBA" id="ARBA00022737"/>
    </source>
</evidence>
<keyword evidence="9" id="KW-0282">Flagellum</keyword>
<evidence type="ECO:0000256" key="9">
    <source>
        <dbReference type="ARBA" id="ARBA00022846"/>
    </source>
</evidence>
<proteinExistence type="inferred from homology"/>
<dbReference type="PANTHER" id="PTHR22878">
    <property type="entry name" value="DYNEIN HEAVY CHAIN 6, AXONEMAL-LIKE-RELATED"/>
    <property type="match status" value="1"/>
</dbReference>
<keyword evidence="13" id="KW-0505">Motor protein</keyword>
<dbReference type="GO" id="GO:0003341">
    <property type="term" value="P:cilium movement"/>
    <property type="evidence" value="ECO:0007669"/>
    <property type="project" value="UniProtKB-ARBA"/>
</dbReference>
<dbReference type="InterPro" id="IPR042219">
    <property type="entry name" value="AAA_lid_11_sf"/>
</dbReference>
<feature type="compositionally biased region" description="Basic and acidic residues" evidence="17">
    <location>
        <begin position="752"/>
        <end position="779"/>
    </location>
</feature>
<dbReference type="Gene3D" id="6.10.140.1060">
    <property type="match status" value="1"/>
</dbReference>
<dbReference type="Pfam" id="PF08393">
    <property type="entry name" value="DHC_N2"/>
    <property type="match status" value="1"/>
</dbReference>
<dbReference type="Pfam" id="PF17852">
    <property type="entry name" value="Dynein_AAA_lid"/>
    <property type="match status" value="1"/>
</dbReference>
<evidence type="ECO:0000256" key="13">
    <source>
        <dbReference type="ARBA" id="ARBA00023175"/>
    </source>
</evidence>
<dbReference type="InterPro" id="IPR004273">
    <property type="entry name" value="Dynein_heavy_D6_P-loop"/>
</dbReference>
<evidence type="ECO:0000256" key="12">
    <source>
        <dbReference type="ARBA" id="ARBA00023069"/>
    </source>
</evidence>
<feature type="region of interest" description="Disordered" evidence="17">
    <location>
        <begin position="752"/>
        <end position="788"/>
    </location>
</feature>
<dbReference type="FunFam" id="3.40.50.300:FF:000362">
    <property type="entry name" value="Dynein, axonemal, heavy chain 6"/>
    <property type="match status" value="1"/>
</dbReference>
<evidence type="ECO:0000256" key="16">
    <source>
        <dbReference type="SAM" id="Coils"/>
    </source>
</evidence>